<dbReference type="InterPro" id="IPR036291">
    <property type="entry name" value="NAD(P)-bd_dom_sf"/>
</dbReference>
<dbReference type="PANTHER" id="PTHR43115">
    <property type="entry name" value="DEHYDROGENASE/REDUCTASE SDR FAMILY MEMBER 11"/>
    <property type="match status" value="1"/>
</dbReference>
<dbReference type="PANTHER" id="PTHR43115:SF4">
    <property type="entry name" value="DEHYDROGENASE_REDUCTASE SDR FAMILY MEMBER 11"/>
    <property type="match status" value="1"/>
</dbReference>
<dbReference type="FunCoup" id="A0A7R8UEF3">
    <property type="interactions" value="96"/>
</dbReference>
<dbReference type="InterPro" id="IPR002347">
    <property type="entry name" value="SDR_fam"/>
</dbReference>
<dbReference type="EMBL" id="LR899009">
    <property type="protein sequence ID" value="CAD7079054.1"/>
    <property type="molecule type" value="Genomic_DNA"/>
</dbReference>
<evidence type="ECO:0000256" key="3">
    <source>
        <dbReference type="RuleBase" id="RU000363"/>
    </source>
</evidence>
<dbReference type="AlphaFoldDB" id="A0A7R8UEF3"/>
<dbReference type="PRINTS" id="PR00080">
    <property type="entry name" value="SDRFAMILY"/>
</dbReference>
<accession>A0A7R8UEF3</accession>
<dbReference type="Pfam" id="PF00106">
    <property type="entry name" value="adh_short"/>
    <property type="match status" value="1"/>
</dbReference>
<dbReference type="InParanoid" id="A0A7R8UEF3"/>
<organism evidence="4 5">
    <name type="scientific">Hermetia illucens</name>
    <name type="common">Black soldier fly</name>
    <dbReference type="NCBI Taxonomy" id="343691"/>
    <lineage>
        <taxon>Eukaryota</taxon>
        <taxon>Metazoa</taxon>
        <taxon>Ecdysozoa</taxon>
        <taxon>Arthropoda</taxon>
        <taxon>Hexapoda</taxon>
        <taxon>Insecta</taxon>
        <taxon>Pterygota</taxon>
        <taxon>Neoptera</taxon>
        <taxon>Endopterygota</taxon>
        <taxon>Diptera</taxon>
        <taxon>Brachycera</taxon>
        <taxon>Stratiomyomorpha</taxon>
        <taxon>Stratiomyidae</taxon>
        <taxon>Hermetiinae</taxon>
        <taxon>Hermetia</taxon>
    </lineage>
</organism>
<evidence type="ECO:0000256" key="1">
    <source>
        <dbReference type="ARBA" id="ARBA00006484"/>
    </source>
</evidence>
<comment type="similarity">
    <text evidence="1 3">Belongs to the short-chain dehydrogenases/reductases (SDR) family.</text>
</comment>
<evidence type="ECO:0000313" key="5">
    <source>
        <dbReference type="Proteomes" id="UP000594454"/>
    </source>
</evidence>
<gene>
    <name evidence="4" type="ORF">HERILL_LOCUS2288</name>
</gene>
<dbReference type="Gene3D" id="3.40.50.720">
    <property type="entry name" value="NAD(P)-binding Rossmann-like Domain"/>
    <property type="match status" value="1"/>
</dbReference>
<evidence type="ECO:0000256" key="2">
    <source>
        <dbReference type="ARBA" id="ARBA00023002"/>
    </source>
</evidence>
<proteinExistence type="inferred from homology"/>
<dbReference type="OrthoDB" id="1933717at2759"/>
<evidence type="ECO:0000313" key="4">
    <source>
        <dbReference type="EMBL" id="CAD7079054.1"/>
    </source>
</evidence>
<dbReference type="FunFam" id="3.40.50.720:FF:000047">
    <property type="entry name" value="NADP-dependent L-serine/L-allo-threonine dehydrogenase"/>
    <property type="match status" value="1"/>
</dbReference>
<sequence length="250" mass="27501">MERWQNKVAVVTGASAGIGATIAADLVKNGLIVVALARREERLRENQRALPENLQFRYHPKKCDVRNEDEIKDTFTWIETKFKGVDVFVNNAGVVAAGVELTGANNTQTMRNIVETNIMGALYCVREAFNLMKKRNIDGQIIIMNSIAGHHIPVSPVGPLNMYPPAKFALTAMAETYRQEFANAGTKVKVTSISPGGVLTEIVPNMQKLRDSGISLLNPEDVSNAVLYVLSTPLHVQVHEIIIKPLGEKL</sequence>
<dbReference type="OMA" id="DYTMTDF"/>
<dbReference type="Proteomes" id="UP000594454">
    <property type="component" value="Chromosome 1"/>
</dbReference>
<evidence type="ECO:0008006" key="6">
    <source>
        <dbReference type="Google" id="ProtNLM"/>
    </source>
</evidence>
<keyword evidence="2" id="KW-0560">Oxidoreductase</keyword>
<dbReference type="PRINTS" id="PR00081">
    <property type="entry name" value="GDHRDH"/>
</dbReference>
<keyword evidence="5" id="KW-1185">Reference proteome</keyword>
<dbReference type="SUPFAM" id="SSF51735">
    <property type="entry name" value="NAD(P)-binding Rossmann-fold domains"/>
    <property type="match status" value="1"/>
</dbReference>
<reference evidence="4 5" key="1">
    <citation type="submission" date="2020-11" db="EMBL/GenBank/DDBJ databases">
        <authorList>
            <person name="Wallbank WR R."/>
            <person name="Pardo Diaz C."/>
            <person name="Kozak K."/>
            <person name="Martin S."/>
            <person name="Jiggins C."/>
            <person name="Moest M."/>
            <person name="Warren A I."/>
            <person name="Generalovic N T."/>
            <person name="Byers J.R.P. K."/>
            <person name="Montejo-Kovacevich G."/>
            <person name="Yen C E."/>
        </authorList>
    </citation>
    <scope>NUCLEOTIDE SEQUENCE [LARGE SCALE GENOMIC DNA]</scope>
</reference>
<protein>
    <recommendedName>
        <fullName evidence="6">Farnesol dehydrogenase</fullName>
    </recommendedName>
</protein>
<name>A0A7R8UEF3_HERIL</name>
<dbReference type="GO" id="GO:0016616">
    <property type="term" value="F:oxidoreductase activity, acting on the CH-OH group of donors, NAD or NADP as acceptor"/>
    <property type="evidence" value="ECO:0007669"/>
    <property type="project" value="UniProtKB-ARBA"/>
</dbReference>